<comment type="caution">
    <text evidence="10">The sequence shown here is derived from an EMBL/GenBank/DDBJ whole genome shotgun (WGS) entry which is preliminary data.</text>
</comment>
<evidence type="ECO:0000256" key="7">
    <source>
        <dbReference type="ARBA" id="ARBA00023136"/>
    </source>
</evidence>
<feature type="transmembrane region" description="Helical" evidence="8">
    <location>
        <begin position="175"/>
        <end position="199"/>
    </location>
</feature>
<feature type="transmembrane region" description="Helical" evidence="8">
    <location>
        <begin position="375"/>
        <end position="397"/>
    </location>
</feature>
<comment type="subcellular location">
    <subcellularLocation>
        <location evidence="1">Membrane</location>
        <topology evidence="1">Multi-pass membrane protein</topology>
    </subcellularLocation>
</comment>
<sequence>MLQRHPIASSEGDQLQKSNAAACIVILAKTILGAGMAALPRAYALLGLGLATVFILVVAYLTYFSIQGMVRASLKTGKRTYPDVVRALLGRPGGIMLEISIVLRCFGLLLVYEIVTGDILAGGGKGYLGLLCDALGADGGWCANRPLILGIMTLAVFAPLVSLRNLTSTAWSSYLGLAAVVIWAGVTLALVGAAAAHGALRPMGWAPDWALFGSSALEYAAQVFAVVPILATAYTCQMTVMFVAADLTPFSEERMALVNLWAVVLCTVLFLTVAIGSYALFGDDVQADVLVNLTLGHVRALVGSGAGVVLYAAVRVSFLLSIISIFPMQMWPLRQALCKLLFGRELHGWGFYAITYGTLAGVYAAALLARSVWGPLQLIGATAGALIAFIFPALLILRAERLPQAPHADMEALMHEQAHPKAWLHTLRELGAWVLIALGLLQFVAGTAVTFLPSAA</sequence>
<feature type="transmembrane region" description="Helical" evidence="8">
    <location>
        <begin position="45"/>
        <end position="66"/>
    </location>
</feature>
<feature type="transmembrane region" description="Helical" evidence="8">
    <location>
        <begin position="257"/>
        <end position="281"/>
    </location>
</feature>
<feature type="transmembrane region" description="Helical" evidence="8">
    <location>
        <begin position="219"/>
        <end position="245"/>
    </location>
</feature>
<dbReference type="InterPro" id="IPR013057">
    <property type="entry name" value="AA_transpt_TM"/>
</dbReference>
<evidence type="ECO:0000313" key="11">
    <source>
        <dbReference type="Proteomes" id="UP001445335"/>
    </source>
</evidence>
<keyword evidence="4 8" id="KW-0812">Transmembrane</keyword>
<dbReference type="GO" id="GO:0015179">
    <property type="term" value="F:L-amino acid transmembrane transporter activity"/>
    <property type="evidence" value="ECO:0007669"/>
    <property type="project" value="TreeGrafter"/>
</dbReference>
<gene>
    <name evidence="10" type="ORF">WJX81_001186</name>
</gene>
<evidence type="ECO:0000256" key="5">
    <source>
        <dbReference type="ARBA" id="ARBA00022970"/>
    </source>
</evidence>
<name>A0AAW1RCG7_9CHLO</name>
<protein>
    <recommendedName>
        <fullName evidence="9">Amino acid transporter transmembrane domain-containing protein</fullName>
    </recommendedName>
</protein>
<dbReference type="Proteomes" id="UP001445335">
    <property type="component" value="Unassembled WGS sequence"/>
</dbReference>
<dbReference type="GO" id="GO:0016020">
    <property type="term" value="C:membrane"/>
    <property type="evidence" value="ECO:0007669"/>
    <property type="project" value="UniProtKB-SubCell"/>
</dbReference>
<feature type="domain" description="Amino acid transporter transmembrane" evidence="9">
    <location>
        <begin position="18"/>
        <end position="407"/>
    </location>
</feature>
<feature type="transmembrane region" description="Helical" evidence="8">
    <location>
        <begin position="301"/>
        <end position="328"/>
    </location>
</feature>
<dbReference type="PANTHER" id="PTHR22950:SF458">
    <property type="entry name" value="SODIUM-COUPLED NEUTRAL AMINO ACID TRANSPORTER 11-RELATED"/>
    <property type="match status" value="1"/>
</dbReference>
<organism evidence="10 11">
    <name type="scientific">Elliptochloris bilobata</name>
    <dbReference type="NCBI Taxonomy" id="381761"/>
    <lineage>
        <taxon>Eukaryota</taxon>
        <taxon>Viridiplantae</taxon>
        <taxon>Chlorophyta</taxon>
        <taxon>core chlorophytes</taxon>
        <taxon>Trebouxiophyceae</taxon>
        <taxon>Trebouxiophyceae incertae sedis</taxon>
        <taxon>Elliptochloris clade</taxon>
        <taxon>Elliptochloris</taxon>
    </lineage>
</organism>
<feature type="transmembrane region" description="Helical" evidence="8">
    <location>
        <begin position="143"/>
        <end position="163"/>
    </location>
</feature>
<evidence type="ECO:0000256" key="3">
    <source>
        <dbReference type="ARBA" id="ARBA00022448"/>
    </source>
</evidence>
<dbReference type="AlphaFoldDB" id="A0AAW1RCG7"/>
<comment type="similarity">
    <text evidence="2">Belongs to the amino acid/polyamine transporter 2 family.</text>
</comment>
<keyword evidence="3" id="KW-0813">Transport</keyword>
<evidence type="ECO:0000256" key="8">
    <source>
        <dbReference type="SAM" id="Phobius"/>
    </source>
</evidence>
<keyword evidence="6 8" id="KW-1133">Transmembrane helix</keyword>
<evidence type="ECO:0000256" key="2">
    <source>
        <dbReference type="ARBA" id="ARBA00008066"/>
    </source>
</evidence>
<evidence type="ECO:0000256" key="4">
    <source>
        <dbReference type="ARBA" id="ARBA00022692"/>
    </source>
</evidence>
<dbReference type="Pfam" id="PF01490">
    <property type="entry name" value="Aa_trans"/>
    <property type="match status" value="1"/>
</dbReference>
<evidence type="ECO:0000259" key="9">
    <source>
        <dbReference type="Pfam" id="PF01490"/>
    </source>
</evidence>
<proteinExistence type="inferred from homology"/>
<keyword evidence="7 8" id="KW-0472">Membrane</keyword>
<evidence type="ECO:0000313" key="10">
    <source>
        <dbReference type="EMBL" id="KAK9831399.1"/>
    </source>
</evidence>
<feature type="transmembrane region" description="Helical" evidence="8">
    <location>
        <begin position="101"/>
        <end position="123"/>
    </location>
</feature>
<feature type="transmembrane region" description="Helical" evidence="8">
    <location>
        <begin position="430"/>
        <end position="452"/>
    </location>
</feature>
<feature type="transmembrane region" description="Helical" evidence="8">
    <location>
        <begin position="20"/>
        <end position="39"/>
    </location>
</feature>
<reference evidence="10 11" key="1">
    <citation type="journal article" date="2024" name="Nat. Commun.">
        <title>Phylogenomics reveals the evolutionary origins of lichenization in chlorophyte algae.</title>
        <authorList>
            <person name="Puginier C."/>
            <person name="Libourel C."/>
            <person name="Otte J."/>
            <person name="Skaloud P."/>
            <person name="Haon M."/>
            <person name="Grisel S."/>
            <person name="Petersen M."/>
            <person name="Berrin J.G."/>
            <person name="Delaux P.M."/>
            <person name="Dal Grande F."/>
            <person name="Keller J."/>
        </authorList>
    </citation>
    <scope>NUCLEOTIDE SEQUENCE [LARGE SCALE GENOMIC DNA]</scope>
    <source>
        <strain evidence="10 11">SAG 245.80</strain>
    </source>
</reference>
<dbReference type="PANTHER" id="PTHR22950">
    <property type="entry name" value="AMINO ACID TRANSPORTER"/>
    <property type="match status" value="1"/>
</dbReference>
<keyword evidence="5" id="KW-0029">Amino-acid transport</keyword>
<keyword evidence="11" id="KW-1185">Reference proteome</keyword>
<evidence type="ECO:0000256" key="6">
    <source>
        <dbReference type="ARBA" id="ARBA00022989"/>
    </source>
</evidence>
<accession>A0AAW1RCG7</accession>
<evidence type="ECO:0000256" key="1">
    <source>
        <dbReference type="ARBA" id="ARBA00004141"/>
    </source>
</evidence>
<feature type="transmembrane region" description="Helical" evidence="8">
    <location>
        <begin position="349"/>
        <end position="369"/>
    </location>
</feature>
<dbReference type="EMBL" id="JALJOU010000046">
    <property type="protein sequence ID" value="KAK9831399.1"/>
    <property type="molecule type" value="Genomic_DNA"/>
</dbReference>